<evidence type="ECO:0000313" key="3">
    <source>
        <dbReference type="EMBL" id="ADO68875.1"/>
    </source>
</evidence>
<dbReference type="EMBL" id="CP002271">
    <property type="protein sequence ID" value="ADO68875.1"/>
    <property type="molecule type" value="Genomic_DNA"/>
</dbReference>
<dbReference type="Proteomes" id="UP000032702">
    <property type="component" value="Unassembled WGS sequence"/>
</dbReference>
<dbReference type="AlphaFoldDB" id="Q091K6"/>
<gene>
    <name evidence="3" type="primary">tenA</name>
    <name evidence="3" type="ordered locus">STAUR_1071</name>
    <name evidence="4" type="ORF">STIAU_8837</name>
</gene>
<dbReference type="eggNOG" id="COG0819">
    <property type="taxonomic scope" value="Bacteria"/>
</dbReference>
<evidence type="ECO:0000256" key="1">
    <source>
        <dbReference type="SAM" id="MobiDB-lite"/>
    </source>
</evidence>
<dbReference type="SUPFAM" id="SSF48613">
    <property type="entry name" value="Heme oxygenase-like"/>
    <property type="match status" value="1"/>
</dbReference>
<feature type="domain" description="Thiaminase-2/PQQC" evidence="2">
    <location>
        <begin position="52"/>
        <end position="191"/>
    </location>
</feature>
<dbReference type="PANTHER" id="PTHR43198">
    <property type="entry name" value="BIFUNCTIONAL TH2 PROTEIN"/>
    <property type="match status" value="1"/>
</dbReference>
<dbReference type="InterPro" id="IPR004305">
    <property type="entry name" value="Thiaminase-2/PQQC"/>
</dbReference>
<dbReference type="KEGG" id="sur:STAUR_1071"/>
<name>Q091K6_STIAD</name>
<accession>Q091K6</accession>
<evidence type="ECO:0000259" key="2">
    <source>
        <dbReference type="Pfam" id="PF03070"/>
    </source>
</evidence>
<dbReference type="Proteomes" id="UP000001351">
    <property type="component" value="Chromosome"/>
</dbReference>
<dbReference type="InterPro" id="IPR016084">
    <property type="entry name" value="Haem_Oase-like_multi-hlx"/>
</dbReference>
<dbReference type="Gene3D" id="1.20.910.10">
    <property type="entry name" value="Heme oxygenase-like"/>
    <property type="match status" value="1"/>
</dbReference>
<dbReference type="PANTHER" id="PTHR43198:SF2">
    <property type="entry name" value="SI:CH1073-67J19.1-RELATED"/>
    <property type="match status" value="1"/>
</dbReference>
<reference evidence="3 5" key="2">
    <citation type="journal article" date="2011" name="Mol. Biol. Evol.">
        <title>Comparative genomic analysis of fruiting body formation in Myxococcales.</title>
        <authorList>
            <person name="Huntley S."/>
            <person name="Hamann N."/>
            <person name="Wegener-Feldbrugge S."/>
            <person name="Treuner-Lange A."/>
            <person name="Kube M."/>
            <person name="Reinhardt R."/>
            <person name="Klages S."/>
            <person name="Muller R."/>
            <person name="Ronning C.M."/>
            <person name="Nierman W.C."/>
            <person name="Sogaard-Andersen L."/>
        </authorList>
    </citation>
    <scope>NUCLEOTIDE SEQUENCE [LARGE SCALE GENOMIC DNA]</scope>
    <source>
        <strain evidence="3 5">DW4/3-1</strain>
    </source>
</reference>
<dbReference type="HOGENOM" id="CLU_095457_0_0_7"/>
<evidence type="ECO:0000313" key="6">
    <source>
        <dbReference type="Proteomes" id="UP000032702"/>
    </source>
</evidence>
<feature type="compositionally biased region" description="Polar residues" evidence="1">
    <location>
        <begin position="12"/>
        <end position="22"/>
    </location>
</feature>
<dbReference type="STRING" id="378806.STAUR_1071"/>
<dbReference type="Pfam" id="PF03070">
    <property type="entry name" value="TENA_THI-4"/>
    <property type="match status" value="1"/>
</dbReference>
<dbReference type="CDD" id="cd19359">
    <property type="entry name" value="TenA_C_Bt3146-like"/>
    <property type="match status" value="1"/>
</dbReference>
<keyword evidence="5" id="KW-1185">Reference proteome</keyword>
<dbReference type="InterPro" id="IPR050967">
    <property type="entry name" value="Thiamine_Salvage_TenA"/>
</dbReference>
<evidence type="ECO:0000313" key="4">
    <source>
        <dbReference type="EMBL" id="EAU66422.1"/>
    </source>
</evidence>
<organism evidence="4 6">
    <name type="scientific">Stigmatella aurantiaca (strain DW4/3-1)</name>
    <dbReference type="NCBI Taxonomy" id="378806"/>
    <lineage>
        <taxon>Bacteria</taxon>
        <taxon>Pseudomonadati</taxon>
        <taxon>Myxococcota</taxon>
        <taxon>Myxococcia</taxon>
        <taxon>Myxococcales</taxon>
        <taxon>Cystobacterineae</taxon>
        <taxon>Archangiaceae</taxon>
        <taxon>Stigmatella</taxon>
    </lineage>
</organism>
<dbReference type="OrthoDB" id="34166at2"/>
<feature type="region of interest" description="Disordered" evidence="1">
    <location>
        <begin position="1"/>
        <end position="33"/>
    </location>
</feature>
<dbReference type="EMBL" id="AAMD01000056">
    <property type="protein sequence ID" value="EAU66422.1"/>
    <property type="molecule type" value="Genomic_DNA"/>
</dbReference>
<proteinExistence type="predicted"/>
<protein>
    <submittedName>
        <fullName evidence="4">Tena/thi-4 family</fullName>
    </submittedName>
    <submittedName>
        <fullName evidence="3">Transcription activator</fullName>
    </submittedName>
</protein>
<dbReference type="RefSeq" id="WP_002614061.1">
    <property type="nucleotide sequence ID" value="NC_014623.1"/>
</dbReference>
<dbReference type="GO" id="GO:0005829">
    <property type="term" value="C:cytosol"/>
    <property type="evidence" value="ECO:0007669"/>
    <property type="project" value="TreeGrafter"/>
</dbReference>
<evidence type="ECO:0000313" key="5">
    <source>
        <dbReference type="Proteomes" id="UP000001351"/>
    </source>
</evidence>
<reference evidence="4 6" key="1">
    <citation type="submission" date="2006-04" db="EMBL/GenBank/DDBJ databases">
        <authorList>
            <person name="Nierman W.C."/>
        </authorList>
    </citation>
    <scope>NUCLEOTIDE SEQUENCE [LARGE SCALE GENOMIC DNA]</scope>
    <source>
        <strain evidence="4 6">DW4/3-1</strain>
    </source>
</reference>
<sequence>MTSRLILDTPRKSSAQLSTANRLDTPAPQRGESLSKELWARTQDVAQEALGSTFIQGIKHGSLDPNSFGQYTIQDAVYCYQAQRDYEVLASRITRPDLKAFVEARRDGYAKYNQQTFALWHIREPNALSLSPAAKAYSDFESMVAANDEPLYAIVAMIPCERLWSWLANQMIGDAGPGNLYSFWITGNTSDTGACRLEAFVDAHAHHLDEGRALSVYRTCMLGECNFFRSACKQDPLLLEPARITATA</sequence>